<dbReference type="AlphaFoldDB" id="A0AAE3KV79"/>
<dbReference type="SUPFAM" id="SSF143011">
    <property type="entry name" value="RelE-like"/>
    <property type="match status" value="1"/>
</dbReference>
<dbReference type="Proteomes" id="UP001204953">
    <property type="component" value="Unassembled WGS sequence"/>
</dbReference>
<evidence type="ECO:0000313" key="1">
    <source>
        <dbReference type="EMBL" id="MCP2732302.1"/>
    </source>
</evidence>
<accession>A0AAE3KV79</accession>
<reference evidence="1" key="1">
    <citation type="submission" date="2022-06" db="EMBL/GenBank/DDBJ databases">
        <title>New cyanobacteria of genus Symplocastrum in benthos of Lake Baikal.</title>
        <authorList>
            <person name="Sorokovikova E."/>
            <person name="Tikhonova I."/>
            <person name="Krasnopeev A."/>
            <person name="Evseev P."/>
            <person name="Gladkikh A."/>
            <person name="Belykh O."/>
        </authorList>
    </citation>
    <scope>NUCLEOTIDE SEQUENCE</scope>
    <source>
        <strain evidence="1">BBK-W-15</strain>
    </source>
</reference>
<dbReference type="Gene3D" id="3.30.2310.20">
    <property type="entry name" value="RelE-like"/>
    <property type="match status" value="1"/>
</dbReference>
<protein>
    <submittedName>
        <fullName evidence="1">Cytotoxic translational repressor of toxin-antitoxin stability system</fullName>
    </submittedName>
</protein>
<name>A0AAE3KV79_9CYAN</name>
<proteinExistence type="predicted"/>
<evidence type="ECO:0000313" key="2">
    <source>
        <dbReference type="Proteomes" id="UP001204953"/>
    </source>
</evidence>
<keyword evidence="2" id="KW-1185">Reference proteome</keyword>
<dbReference type="InterPro" id="IPR035093">
    <property type="entry name" value="RelE/ParE_toxin_dom_sf"/>
</dbReference>
<dbReference type="RefSeq" id="WP_254015024.1">
    <property type="nucleotide sequence ID" value="NZ_JAMZMM010000544.1"/>
</dbReference>
<gene>
    <name evidence="1" type="ORF">NJ959_28115</name>
</gene>
<comment type="caution">
    <text evidence="1">The sequence shown here is derived from an EMBL/GenBank/DDBJ whole genome shotgun (WGS) entry which is preliminary data.</text>
</comment>
<organism evidence="1 2">
    <name type="scientific">Limnofasciculus baicalensis BBK-W-15</name>
    <dbReference type="NCBI Taxonomy" id="2699891"/>
    <lineage>
        <taxon>Bacteria</taxon>
        <taxon>Bacillati</taxon>
        <taxon>Cyanobacteriota</taxon>
        <taxon>Cyanophyceae</taxon>
        <taxon>Coleofasciculales</taxon>
        <taxon>Coleofasciculaceae</taxon>
        <taxon>Limnofasciculus</taxon>
        <taxon>Limnofasciculus baicalensis</taxon>
    </lineage>
</organism>
<sequence length="85" mass="10020">MSIEVRYARSFLKDLKSLESAAYQQVYQVVFEEFVQIKRIQDLPELHPVGSDAMFYRFTIDNYIVAIEVMGNIVKFLRVLPKPYI</sequence>
<dbReference type="EMBL" id="JAMZMM010000544">
    <property type="protein sequence ID" value="MCP2732302.1"/>
    <property type="molecule type" value="Genomic_DNA"/>
</dbReference>